<comment type="caution">
    <text evidence="9">The sequence shown here is derived from an EMBL/GenBank/DDBJ whole genome shotgun (WGS) entry which is preliminary data.</text>
</comment>
<dbReference type="EMBL" id="JAUEDM010000003">
    <property type="protein sequence ID" value="KAK3323000.1"/>
    <property type="molecule type" value="Genomic_DNA"/>
</dbReference>
<organism evidence="9 10">
    <name type="scientific">Apodospora peruviana</name>
    <dbReference type="NCBI Taxonomy" id="516989"/>
    <lineage>
        <taxon>Eukaryota</taxon>
        <taxon>Fungi</taxon>
        <taxon>Dikarya</taxon>
        <taxon>Ascomycota</taxon>
        <taxon>Pezizomycotina</taxon>
        <taxon>Sordariomycetes</taxon>
        <taxon>Sordariomycetidae</taxon>
        <taxon>Sordariales</taxon>
        <taxon>Lasiosphaeriaceae</taxon>
        <taxon>Apodospora</taxon>
    </lineage>
</organism>
<feature type="transmembrane region" description="Helical" evidence="7">
    <location>
        <begin position="494"/>
        <end position="520"/>
    </location>
</feature>
<feature type="compositionally biased region" description="Polar residues" evidence="6">
    <location>
        <begin position="66"/>
        <end position="79"/>
    </location>
</feature>
<dbReference type="AlphaFoldDB" id="A0AAE0M8N9"/>
<feature type="transmembrane region" description="Helical" evidence="7">
    <location>
        <begin position="350"/>
        <end position="369"/>
    </location>
</feature>
<feature type="transmembrane region" description="Helical" evidence="7">
    <location>
        <begin position="381"/>
        <end position="402"/>
    </location>
</feature>
<feature type="transmembrane region" description="Helical" evidence="7">
    <location>
        <begin position="256"/>
        <end position="276"/>
    </location>
</feature>
<name>A0AAE0M8N9_9PEZI</name>
<feature type="transmembrane region" description="Helical" evidence="7">
    <location>
        <begin position="220"/>
        <end position="244"/>
    </location>
</feature>
<reference evidence="9" key="2">
    <citation type="submission" date="2023-06" db="EMBL/GenBank/DDBJ databases">
        <authorList>
            <consortium name="Lawrence Berkeley National Laboratory"/>
            <person name="Haridas S."/>
            <person name="Hensen N."/>
            <person name="Bonometti L."/>
            <person name="Westerberg I."/>
            <person name="Brannstrom I.O."/>
            <person name="Guillou S."/>
            <person name="Cros-Aarteil S."/>
            <person name="Calhoun S."/>
            <person name="Kuo A."/>
            <person name="Mondo S."/>
            <person name="Pangilinan J."/>
            <person name="Riley R."/>
            <person name="Labutti K."/>
            <person name="Andreopoulos B."/>
            <person name="Lipzen A."/>
            <person name="Chen C."/>
            <person name="Yanf M."/>
            <person name="Daum C."/>
            <person name="Ng V."/>
            <person name="Clum A."/>
            <person name="Steindorff A."/>
            <person name="Ohm R."/>
            <person name="Martin F."/>
            <person name="Silar P."/>
            <person name="Natvig D."/>
            <person name="Lalanne C."/>
            <person name="Gautier V."/>
            <person name="Ament-Velasquez S.L."/>
            <person name="Kruys A."/>
            <person name="Hutchinson M.I."/>
            <person name="Powell A.J."/>
            <person name="Barry K."/>
            <person name="Miller A.N."/>
            <person name="Grigoriev I.V."/>
            <person name="Debuchy R."/>
            <person name="Gladieux P."/>
            <person name="Thoren M.H."/>
            <person name="Johannesson H."/>
        </authorList>
    </citation>
    <scope>NUCLEOTIDE SEQUENCE</scope>
    <source>
        <strain evidence="9">CBS 118394</strain>
    </source>
</reference>
<comment type="similarity">
    <text evidence="2">Belongs to the amino acid/polyamine transporter 2 family.</text>
</comment>
<keyword evidence="4 7" id="KW-1133">Transmembrane helix</keyword>
<keyword evidence="10" id="KW-1185">Reference proteome</keyword>
<feature type="transmembrane region" description="Helical" evidence="7">
    <location>
        <begin position="468"/>
        <end position="488"/>
    </location>
</feature>
<evidence type="ECO:0000256" key="3">
    <source>
        <dbReference type="ARBA" id="ARBA00022692"/>
    </source>
</evidence>
<evidence type="ECO:0000313" key="9">
    <source>
        <dbReference type="EMBL" id="KAK3323000.1"/>
    </source>
</evidence>
<evidence type="ECO:0000256" key="6">
    <source>
        <dbReference type="SAM" id="MobiDB-lite"/>
    </source>
</evidence>
<gene>
    <name evidence="9" type="ORF">B0H66DRAFT_555638</name>
</gene>
<dbReference type="Proteomes" id="UP001283341">
    <property type="component" value="Unassembled WGS sequence"/>
</dbReference>
<sequence length="603" mass="65567">MAVPASATMITDSSQVSHHETPGHLTHNPSVSFEEYLYYAEITRKEEEVANGLYVASQKSSTIKSLFSKGGQQQPSAPDSDTAGANEKVLTLPDGGAKLKSSSGSHDDRNGGDDNVGVITVTGVTDDEWKQASRAVRTASWGGVFYLITTDILGPTSAPWSFAQMGYGPGVALYTVFGVMSYYSGWILWKAFLALDSDRYPLRGYGDLYYRVFGAVSRHLINFAQGLQLLLVVAVLILGNGQAISQISKGPDGNEGLCFVVCLVIFMLAGFVLGQIRTLQRFSWIANIAVYLNLLCIFMVMGVAANYAPNYAATEASFGFAEGPPIVKFAGTPPDGFASGGSGFIGSLNGLNQAVYSYGGCMVFAAFLAEMRHPMDFWKSLLIAEVFIYAVYMFFGMFVYSYQGQFTYNPAHQGLSPYSWQTVGNIINLIGALIAAALYGNIGLKVLYIEVFQEIFNFPPLTVKRGKLLWAALVPVYWAVAFLIGAAIPQFSYISGFIGAMFILSFTYTLPALLALGFWIKKDAITEEERFDPVTKTYNYQDTGVKRLVRGYMKRPFFNTWNLLYLLGGLVCTALGMYSSVLGMIAGFSGKTVATSFGCASPV</sequence>
<evidence type="ECO:0000256" key="4">
    <source>
        <dbReference type="ARBA" id="ARBA00022989"/>
    </source>
</evidence>
<dbReference type="GO" id="GO:0015179">
    <property type="term" value="F:L-amino acid transmembrane transporter activity"/>
    <property type="evidence" value="ECO:0007669"/>
    <property type="project" value="TreeGrafter"/>
</dbReference>
<keyword evidence="5 7" id="KW-0472">Membrane</keyword>
<feature type="transmembrane region" description="Helical" evidence="7">
    <location>
        <begin position="288"/>
        <end position="308"/>
    </location>
</feature>
<dbReference type="InterPro" id="IPR013057">
    <property type="entry name" value="AA_transpt_TM"/>
</dbReference>
<dbReference type="PANTHER" id="PTHR22950">
    <property type="entry name" value="AMINO ACID TRANSPORTER"/>
    <property type="match status" value="1"/>
</dbReference>
<evidence type="ECO:0000259" key="8">
    <source>
        <dbReference type="Pfam" id="PF01490"/>
    </source>
</evidence>
<proteinExistence type="inferred from homology"/>
<dbReference type="PANTHER" id="PTHR22950:SF461">
    <property type="entry name" value="AMINO ACID TRANSPORTER TRANSMEMBRANE DOMAIN-CONTAINING PROTEIN"/>
    <property type="match status" value="1"/>
</dbReference>
<feature type="transmembrane region" description="Helical" evidence="7">
    <location>
        <begin position="171"/>
        <end position="193"/>
    </location>
</feature>
<feature type="transmembrane region" description="Helical" evidence="7">
    <location>
        <begin position="563"/>
        <end position="588"/>
    </location>
</feature>
<evidence type="ECO:0000256" key="2">
    <source>
        <dbReference type="ARBA" id="ARBA00008066"/>
    </source>
</evidence>
<feature type="region of interest" description="Disordered" evidence="6">
    <location>
        <begin position="1"/>
        <end position="28"/>
    </location>
</feature>
<reference evidence="9" key="1">
    <citation type="journal article" date="2023" name="Mol. Phylogenet. Evol.">
        <title>Genome-scale phylogeny and comparative genomics of the fungal order Sordariales.</title>
        <authorList>
            <person name="Hensen N."/>
            <person name="Bonometti L."/>
            <person name="Westerberg I."/>
            <person name="Brannstrom I.O."/>
            <person name="Guillou S."/>
            <person name="Cros-Aarteil S."/>
            <person name="Calhoun S."/>
            <person name="Haridas S."/>
            <person name="Kuo A."/>
            <person name="Mondo S."/>
            <person name="Pangilinan J."/>
            <person name="Riley R."/>
            <person name="LaButti K."/>
            <person name="Andreopoulos B."/>
            <person name="Lipzen A."/>
            <person name="Chen C."/>
            <person name="Yan M."/>
            <person name="Daum C."/>
            <person name="Ng V."/>
            <person name="Clum A."/>
            <person name="Steindorff A."/>
            <person name="Ohm R.A."/>
            <person name="Martin F."/>
            <person name="Silar P."/>
            <person name="Natvig D.O."/>
            <person name="Lalanne C."/>
            <person name="Gautier V."/>
            <person name="Ament-Velasquez S.L."/>
            <person name="Kruys A."/>
            <person name="Hutchinson M.I."/>
            <person name="Powell A.J."/>
            <person name="Barry K."/>
            <person name="Miller A.N."/>
            <person name="Grigoriev I.V."/>
            <person name="Debuchy R."/>
            <person name="Gladieux P."/>
            <person name="Hiltunen Thoren M."/>
            <person name="Johannesson H."/>
        </authorList>
    </citation>
    <scope>NUCLEOTIDE SEQUENCE</scope>
    <source>
        <strain evidence="9">CBS 118394</strain>
    </source>
</reference>
<feature type="domain" description="Amino acid transporter transmembrane" evidence="8">
    <location>
        <begin position="138"/>
        <end position="517"/>
    </location>
</feature>
<accession>A0AAE0M8N9</accession>
<protein>
    <submittedName>
        <fullName evidence="9">Transmembrane amino acid transporter family protein</fullName>
    </submittedName>
</protein>
<feature type="region of interest" description="Disordered" evidence="6">
    <location>
        <begin position="66"/>
        <end position="115"/>
    </location>
</feature>
<evidence type="ECO:0000256" key="5">
    <source>
        <dbReference type="ARBA" id="ARBA00023136"/>
    </source>
</evidence>
<comment type="subcellular location">
    <subcellularLocation>
        <location evidence="1">Membrane</location>
        <topology evidence="1">Multi-pass membrane protein</topology>
    </subcellularLocation>
</comment>
<evidence type="ECO:0000256" key="1">
    <source>
        <dbReference type="ARBA" id="ARBA00004141"/>
    </source>
</evidence>
<keyword evidence="3 7" id="KW-0812">Transmembrane</keyword>
<dbReference type="Pfam" id="PF01490">
    <property type="entry name" value="Aa_trans"/>
    <property type="match status" value="1"/>
</dbReference>
<evidence type="ECO:0000313" key="10">
    <source>
        <dbReference type="Proteomes" id="UP001283341"/>
    </source>
</evidence>
<evidence type="ECO:0000256" key="7">
    <source>
        <dbReference type="SAM" id="Phobius"/>
    </source>
</evidence>
<dbReference type="GO" id="GO:0016020">
    <property type="term" value="C:membrane"/>
    <property type="evidence" value="ECO:0007669"/>
    <property type="project" value="UniProtKB-SubCell"/>
</dbReference>
<feature type="transmembrane region" description="Helical" evidence="7">
    <location>
        <begin position="422"/>
        <end position="447"/>
    </location>
</feature>